<keyword evidence="1" id="KW-1133">Transmembrane helix</keyword>
<feature type="domain" description="Alpha/beta hydrolase fold-3" evidence="2">
    <location>
        <begin position="89"/>
        <end position="294"/>
    </location>
</feature>
<evidence type="ECO:0000256" key="1">
    <source>
        <dbReference type="SAM" id="Phobius"/>
    </source>
</evidence>
<dbReference type="InterPro" id="IPR029058">
    <property type="entry name" value="AB_hydrolase_fold"/>
</dbReference>
<keyword evidence="1" id="KW-0472">Membrane</keyword>
<evidence type="ECO:0000313" key="4">
    <source>
        <dbReference type="Proteomes" id="UP001444661"/>
    </source>
</evidence>
<dbReference type="PANTHER" id="PTHR23024:SF242">
    <property type="entry name" value="ALPHA_BETA HYDROLASE FOLD-3 DOMAIN-CONTAINING PROTEIN-RELATED"/>
    <property type="match status" value="1"/>
</dbReference>
<evidence type="ECO:0000313" key="3">
    <source>
        <dbReference type="EMBL" id="KAK8052292.1"/>
    </source>
</evidence>
<gene>
    <name evidence="3" type="ORF">PG993_003677</name>
</gene>
<organism evidence="3 4">
    <name type="scientific">Apiospora rasikravindrae</name>
    <dbReference type="NCBI Taxonomy" id="990691"/>
    <lineage>
        <taxon>Eukaryota</taxon>
        <taxon>Fungi</taxon>
        <taxon>Dikarya</taxon>
        <taxon>Ascomycota</taxon>
        <taxon>Pezizomycotina</taxon>
        <taxon>Sordariomycetes</taxon>
        <taxon>Xylariomycetidae</taxon>
        <taxon>Amphisphaeriales</taxon>
        <taxon>Apiosporaceae</taxon>
        <taxon>Apiospora</taxon>
    </lineage>
</organism>
<protein>
    <submittedName>
        <fullName evidence="3">Alpha/beta-hydrolase</fullName>
    </submittedName>
</protein>
<feature type="transmembrane region" description="Helical" evidence="1">
    <location>
        <begin position="6"/>
        <end position="27"/>
    </location>
</feature>
<sequence length="366" mass="39846">MASQHFLGGLFPYLRLQIFVFVFRLLLRWRTAAHIRRDNAILPLSEAGVRKQRIQLPSREPGRFIVADLYLPSSHDGKDALGKTPLPVLVNWHGSGFVFPLHGTDAYFCIRMARDAGIAVLDADYRKAPEHPYPAAIDDAEDALRWVASSPAARAAYNLDSGRVAVSGFSAGGHIAAVAASYLKQKLESEAEGDLGGLKIQMLLSVYGSSDIATDATTKKPPSPSLRAHAPWILNMFADAYAPDPSTRTDPAVSPGFADPDAFPQTTAFLTCEGDNLRWEIETLVERLKEKGAVSKGLKERRGMSITKCSRGCAMRLIRASRRTGVAPSPGPGARRLMRGRRRCSKIRFARSSDAVASLGAFALQT</sequence>
<dbReference type="InterPro" id="IPR050466">
    <property type="entry name" value="Carboxylest/Gibb_receptor"/>
</dbReference>
<dbReference type="Gene3D" id="3.40.50.1820">
    <property type="entry name" value="alpha/beta hydrolase"/>
    <property type="match status" value="1"/>
</dbReference>
<dbReference type="Proteomes" id="UP001444661">
    <property type="component" value="Unassembled WGS sequence"/>
</dbReference>
<evidence type="ECO:0000259" key="2">
    <source>
        <dbReference type="Pfam" id="PF07859"/>
    </source>
</evidence>
<comment type="caution">
    <text evidence="3">The sequence shown here is derived from an EMBL/GenBank/DDBJ whole genome shotgun (WGS) entry which is preliminary data.</text>
</comment>
<accession>A0ABR1U086</accession>
<dbReference type="Pfam" id="PF07859">
    <property type="entry name" value="Abhydrolase_3"/>
    <property type="match status" value="1"/>
</dbReference>
<dbReference type="SUPFAM" id="SSF53474">
    <property type="entry name" value="alpha/beta-Hydrolases"/>
    <property type="match status" value="1"/>
</dbReference>
<keyword evidence="4" id="KW-1185">Reference proteome</keyword>
<reference evidence="3 4" key="1">
    <citation type="submission" date="2023-01" db="EMBL/GenBank/DDBJ databases">
        <title>Analysis of 21 Apiospora genomes using comparative genomics revels a genus with tremendous synthesis potential of carbohydrate active enzymes and secondary metabolites.</title>
        <authorList>
            <person name="Sorensen T."/>
        </authorList>
    </citation>
    <scope>NUCLEOTIDE SEQUENCE [LARGE SCALE GENOMIC DNA]</scope>
    <source>
        <strain evidence="3 4">CBS 33761</strain>
    </source>
</reference>
<keyword evidence="1" id="KW-0812">Transmembrane</keyword>
<dbReference type="InterPro" id="IPR013094">
    <property type="entry name" value="AB_hydrolase_3"/>
</dbReference>
<name>A0ABR1U086_9PEZI</name>
<dbReference type="EMBL" id="JAQQWK010000002">
    <property type="protein sequence ID" value="KAK8052292.1"/>
    <property type="molecule type" value="Genomic_DNA"/>
</dbReference>
<dbReference type="PANTHER" id="PTHR23024">
    <property type="entry name" value="ARYLACETAMIDE DEACETYLASE"/>
    <property type="match status" value="1"/>
</dbReference>
<proteinExistence type="predicted"/>